<feature type="chain" id="PRO_5042613035" evidence="6">
    <location>
        <begin position="21"/>
        <end position="881"/>
    </location>
</feature>
<keyword evidence="5" id="KW-0624">Polysaccharide degradation</keyword>
<feature type="domain" description="Beta-mannosidase-like galactose-binding" evidence="10">
    <location>
        <begin position="57"/>
        <end position="173"/>
    </location>
</feature>
<feature type="domain" description="Exo-beta-D-glucosaminidase Ig-fold" evidence="9">
    <location>
        <begin position="776"/>
        <end position="874"/>
    </location>
</feature>
<evidence type="ECO:0000256" key="4">
    <source>
        <dbReference type="ARBA" id="ARBA00023295"/>
    </source>
</evidence>
<dbReference type="GO" id="GO:0052761">
    <property type="term" value="F:exo-1,4-beta-D-glucosaminidase activity"/>
    <property type="evidence" value="ECO:0007669"/>
    <property type="project" value="UniProtKB-EC"/>
</dbReference>
<name>A0AAJ0CUZ0_9HYPO</name>
<dbReference type="Gene3D" id="2.60.120.260">
    <property type="entry name" value="Galactose-binding domain-like"/>
    <property type="match status" value="1"/>
</dbReference>
<dbReference type="InterPro" id="IPR041351">
    <property type="entry name" value="Ig_GlcNase"/>
</dbReference>
<dbReference type="AlphaFoldDB" id="A0AAJ0CUZ0"/>
<keyword evidence="12" id="KW-1185">Reference proteome</keyword>
<evidence type="ECO:0000259" key="7">
    <source>
        <dbReference type="Pfam" id="PF00703"/>
    </source>
</evidence>
<dbReference type="PANTHER" id="PTHR43536">
    <property type="entry name" value="MANNOSYLGLYCOPROTEIN ENDO-BETA-MANNOSIDASE"/>
    <property type="match status" value="1"/>
</dbReference>
<dbReference type="Proteomes" id="UP001251528">
    <property type="component" value="Unassembled WGS sequence"/>
</dbReference>
<dbReference type="SUPFAM" id="SSF49785">
    <property type="entry name" value="Galactose-binding domain-like"/>
    <property type="match status" value="1"/>
</dbReference>
<dbReference type="SUPFAM" id="SSF51445">
    <property type="entry name" value="(Trans)glycosidases"/>
    <property type="match status" value="1"/>
</dbReference>
<dbReference type="SUPFAM" id="SSF49303">
    <property type="entry name" value="beta-Galactosidase/glucuronidase domain"/>
    <property type="match status" value="3"/>
</dbReference>
<dbReference type="Pfam" id="PF22666">
    <property type="entry name" value="Glyco_hydro_2_N2"/>
    <property type="match status" value="1"/>
</dbReference>
<dbReference type="InterPro" id="IPR017853">
    <property type="entry name" value="GH"/>
</dbReference>
<protein>
    <submittedName>
        <fullName evidence="11">1,3-beta-glucan synthase</fullName>
        <ecNumber evidence="11">3.2.1.165</ecNumber>
    </submittedName>
</protein>
<evidence type="ECO:0000256" key="1">
    <source>
        <dbReference type="ARBA" id="ARBA00007401"/>
    </source>
</evidence>
<dbReference type="InterPro" id="IPR008979">
    <property type="entry name" value="Galactose-bd-like_sf"/>
</dbReference>
<sequence>MAITAILALLLAGGSALASAANNPLTSKAGQVGVIPNWDFQSSSSVDRDLTAVSKPGVDTSSWHHINQSRCTVLGCLIETGQYKDDDLWFSDNLNKLNWGQFLVPWVYRNEFSLAPKKGQHYFLHTNGITSRADLYFNGRKIADKKQQAGSFGGHAYDITGLVGEKNALAANVYPADFNLDLVYGFVDWSPHAPDNGSGIWRDVTVKQTGPVSLGPMSVSIDIKVPVESNPAAVTVRAKVQNLEDKEVQLDATSVVSESSGCRAGSKKLSLKLGPREARLVEVTHTIMKPKIWWPKFWGGQPLYKAKLTVSVGNEPSDFAAESFGIRTVTSAVNSHNDTIFTVNGHPFQVIGGGYSPDMFFRWDAKRWANIVKYSFDMGLNTIRLEGMMEHPELYEIADKSGMMIIAGFVCCSKWESWSYNGDLAVNSPWVENDYETANATMRHEAAMMQPHPSVLGFLVGSDFWPNDRATKIYVDAMKDAYWQTPIIASASKRGYPALLGPSGMKMDGPYDWVPPNYWYDTDPSESRLGAAFGFGSELGAGVGTPEISSLKKFLTKSEMEDLWKKPNANFFHMSTNTSSFYNRVIYNEGLFKRYGAPTSLDDYVYKAQLMDYETIRAQHEGYSARWNQDRPATGTIYWMLNNAWPSLHWNQFDHYLHPAGSYFGTKVGSRLEHVAYDYVREEAWIINHSLDRKGKRTIAMDLVDLNGKQISKNSITTETTPNKSGKAAKVTGLDMIKDVGLLRLVLSDDKGKVLSRNVYWLTKSVDALNWPNSTWYHTPVTKFADFSALSRMKKAQLSFRLSNTAGTTRTIELENKADVPAFFIRLNLVDKQGEDINPAIWSDNYITLWPREKLTLTVSADGGEKVTVVGGNIRSSEITL</sequence>
<dbReference type="EC" id="3.2.1.165" evidence="11"/>
<accession>A0AAJ0CUZ0</accession>
<evidence type="ECO:0000259" key="8">
    <source>
        <dbReference type="Pfam" id="PF17786"/>
    </source>
</evidence>
<comment type="similarity">
    <text evidence="1">Belongs to the glycosyl hydrolase 2 family.</text>
</comment>
<organism evidence="11 12">
    <name type="scientific">Conoideocrella luteorostrata</name>
    <dbReference type="NCBI Taxonomy" id="1105319"/>
    <lineage>
        <taxon>Eukaryota</taxon>
        <taxon>Fungi</taxon>
        <taxon>Dikarya</taxon>
        <taxon>Ascomycota</taxon>
        <taxon>Pezizomycotina</taxon>
        <taxon>Sordariomycetes</taxon>
        <taxon>Hypocreomycetidae</taxon>
        <taxon>Hypocreales</taxon>
        <taxon>Clavicipitaceae</taxon>
        <taxon>Conoideocrella</taxon>
    </lineage>
</organism>
<evidence type="ECO:0000313" key="12">
    <source>
        <dbReference type="Proteomes" id="UP001251528"/>
    </source>
</evidence>
<dbReference type="PANTHER" id="PTHR43536:SF1">
    <property type="entry name" value="MANNOSYLGLYCOPROTEIN ENDO-BETA-MANNOSIDASE"/>
    <property type="match status" value="1"/>
</dbReference>
<dbReference type="InterPro" id="IPR054593">
    <property type="entry name" value="Beta-mannosidase-like_N2"/>
</dbReference>
<evidence type="ECO:0000259" key="9">
    <source>
        <dbReference type="Pfam" id="PF18368"/>
    </source>
</evidence>
<dbReference type="EMBL" id="JASWJB010000031">
    <property type="protein sequence ID" value="KAK2608866.1"/>
    <property type="molecule type" value="Genomic_DNA"/>
</dbReference>
<dbReference type="Gene3D" id="2.60.40.10">
    <property type="entry name" value="Immunoglobulins"/>
    <property type="match status" value="3"/>
</dbReference>
<proteinExistence type="inferred from homology"/>
<keyword evidence="2 11" id="KW-0378">Hydrolase</keyword>
<keyword evidence="6" id="KW-0732">Signal</keyword>
<feature type="domain" description="Mannosidase Ig/CBM-like" evidence="8">
    <location>
        <begin position="683"/>
        <end position="764"/>
    </location>
</feature>
<evidence type="ECO:0000256" key="2">
    <source>
        <dbReference type="ARBA" id="ARBA00022801"/>
    </source>
</evidence>
<dbReference type="Pfam" id="PF17786">
    <property type="entry name" value="Mannosidase_ig"/>
    <property type="match status" value="1"/>
</dbReference>
<evidence type="ECO:0000256" key="6">
    <source>
        <dbReference type="SAM" id="SignalP"/>
    </source>
</evidence>
<keyword evidence="3" id="KW-0119">Carbohydrate metabolism</keyword>
<dbReference type="InterPro" id="IPR006102">
    <property type="entry name" value="Ig-like_GH2"/>
</dbReference>
<dbReference type="GO" id="GO:0000272">
    <property type="term" value="P:polysaccharide catabolic process"/>
    <property type="evidence" value="ECO:0007669"/>
    <property type="project" value="UniProtKB-KW"/>
</dbReference>
<evidence type="ECO:0000256" key="3">
    <source>
        <dbReference type="ARBA" id="ARBA00023277"/>
    </source>
</evidence>
<dbReference type="InterPro" id="IPR036156">
    <property type="entry name" value="Beta-gal/glucu_dom_sf"/>
</dbReference>
<comment type="caution">
    <text evidence="11">The sequence shown here is derived from an EMBL/GenBank/DDBJ whole genome shotgun (WGS) entry which is preliminary data.</text>
</comment>
<feature type="domain" description="Glycoside hydrolase family 2 immunoglobulin-like beta-sandwich" evidence="7">
    <location>
        <begin position="222"/>
        <end position="327"/>
    </location>
</feature>
<evidence type="ECO:0000259" key="10">
    <source>
        <dbReference type="Pfam" id="PF22666"/>
    </source>
</evidence>
<keyword evidence="4 11" id="KW-0326">Glycosidase</keyword>
<dbReference type="Gene3D" id="3.20.20.80">
    <property type="entry name" value="Glycosidases"/>
    <property type="match status" value="1"/>
</dbReference>
<gene>
    <name evidence="11" type="primary">GLS1</name>
    <name evidence="11" type="ORF">QQS21_002579</name>
</gene>
<dbReference type="Pfam" id="PF00703">
    <property type="entry name" value="Glyco_hydro_2"/>
    <property type="match status" value="1"/>
</dbReference>
<dbReference type="InterPro" id="IPR041447">
    <property type="entry name" value="Mannosidase_ig"/>
</dbReference>
<reference evidence="11" key="1">
    <citation type="submission" date="2023-06" db="EMBL/GenBank/DDBJ databases">
        <title>Conoideocrella luteorostrata (Hypocreales: Clavicipitaceae), a potential biocontrol fungus for elongate hemlock scale in United States Christmas tree production areas.</title>
        <authorList>
            <person name="Barrett H."/>
            <person name="Lovett B."/>
            <person name="Macias A.M."/>
            <person name="Stajich J.E."/>
            <person name="Kasson M.T."/>
        </authorList>
    </citation>
    <scope>NUCLEOTIDE SEQUENCE</scope>
    <source>
        <strain evidence="11">ARSEF 14590</strain>
    </source>
</reference>
<evidence type="ECO:0000313" key="11">
    <source>
        <dbReference type="EMBL" id="KAK2608866.1"/>
    </source>
</evidence>
<evidence type="ECO:0000256" key="5">
    <source>
        <dbReference type="ARBA" id="ARBA00023326"/>
    </source>
</evidence>
<feature type="signal peptide" evidence="6">
    <location>
        <begin position="1"/>
        <end position="20"/>
    </location>
</feature>
<dbReference type="InterPro" id="IPR043534">
    <property type="entry name" value="EBDG/EBM"/>
</dbReference>
<dbReference type="InterPro" id="IPR013783">
    <property type="entry name" value="Ig-like_fold"/>
</dbReference>
<dbReference type="Pfam" id="PF18368">
    <property type="entry name" value="Ig_GlcNase"/>
    <property type="match status" value="1"/>
</dbReference>